<dbReference type="Gene3D" id="3.30.1330.70">
    <property type="entry name" value="Holliday junction resolvase RusA"/>
    <property type="match status" value="1"/>
</dbReference>
<accession>A0AAE3D024</accession>
<organism evidence="1 2">
    <name type="scientific">Flavimaribacter sediminis</name>
    <dbReference type="NCBI Taxonomy" id="2865987"/>
    <lineage>
        <taxon>Bacteria</taxon>
        <taxon>Pseudomonadati</taxon>
        <taxon>Pseudomonadota</taxon>
        <taxon>Alphaproteobacteria</taxon>
        <taxon>Hyphomicrobiales</taxon>
        <taxon>Rhizobiaceae</taxon>
        <taxon>Flavimaribacter</taxon>
    </lineage>
</organism>
<dbReference type="SUPFAM" id="SSF103084">
    <property type="entry name" value="Holliday junction resolvase RusA"/>
    <property type="match status" value="1"/>
</dbReference>
<keyword evidence="2" id="KW-1185">Reference proteome</keyword>
<name>A0AAE3D024_9HYPH</name>
<protein>
    <submittedName>
        <fullName evidence="1">RusA family crossover junction endodeoxyribonuclease</fullName>
    </submittedName>
</protein>
<gene>
    <name evidence="1" type="ORF">K1W69_12450</name>
</gene>
<dbReference type="GO" id="GO:0006281">
    <property type="term" value="P:DNA repair"/>
    <property type="evidence" value="ECO:0007669"/>
    <property type="project" value="InterPro"/>
</dbReference>
<dbReference type="Proteomes" id="UP001196509">
    <property type="component" value="Unassembled WGS sequence"/>
</dbReference>
<proteinExistence type="predicted"/>
<dbReference type="RefSeq" id="WP_220228667.1">
    <property type="nucleotide sequence ID" value="NZ_JAICBX010000002.1"/>
</dbReference>
<evidence type="ECO:0000313" key="2">
    <source>
        <dbReference type="Proteomes" id="UP001196509"/>
    </source>
</evidence>
<dbReference type="GO" id="GO:0006310">
    <property type="term" value="P:DNA recombination"/>
    <property type="evidence" value="ECO:0007669"/>
    <property type="project" value="InterPro"/>
</dbReference>
<comment type="caution">
    <text evidence="1">The sequence shown here is derived from an EMBL/GenBank/DDBJ whole genome shotgun (WGS) entry which is preliminary data.</text>
</comment>
<sequence>MWPELPIEFNVTGTPVSSQSNNGAAKLEWKNTVLSAAQAVIGEGSWSFGETRLAVTMYYFPDSPMTGDVDNIVKLTLDALQPNVYVDDSLVDRVLVQRFDPVGGYTFRSPGKVLAAAIEADDSMLYVKLFEAPLEDISS</sequence>
<dbReference type="Pfam" id="PF05866">
    <property type="entry name" value="RusA"/>
    <property type="match status" value="1"/>
</dbReference>
<dbReference type="EMBL" id="JAICBX010000002">
    <property type="protein sequence ID" value="MBW8638000.1"/>
    <property type="molecule type" value="Genomic_DNA"/>
</dbReference>
<dbReference type="InterPro" id="IPR008822">
    <property type="entry name" value="Endonuclease_RusA-like"/>
</dbReference>
<dbReference type="InterPro" id="IPR036614">
    <property type="entry name" value="RusA-like_sf"/>
</dbReference>
<dbReference type="GO" id="GO:0000287">
    <property type="term" value="F:magnesium ion binding"/>
    <property type="evidence" value="ECO:0007669"/>
    <property type="project" value="InterPro"/>
</dbReference>
<reference evidence="1" key="1">
    <citation type="submission" date="2021-08" db="EMBL/GenBank/DDBJ databases">
        <title>Hoeflea bacterium WL0058 sp. nov., isolated from the sediment.</title>
        <authorList>
            <person name="Wang L."/>
            <person name="Zhang D."/>
        </authorList>
    </citation>
    <scope>NUCLEOTIDE SEQUENCE</scope>
    <source>
        <strain evidence="1">WL0058</strain>
    </source>
</reference>
<dbReference type="AlphaFoldDB" id="A0AAE3D024"/>
<evidence type="ECO:0000313" key="1">
    <source>
        <dbReference type="EMBL" id="MBW8638000.1"/>
    </source>
</evidence>